<feature type="chain" id="PRO_5029744784" evidence="1">
    <location>
        <begin position="23"/>
        <end position="505"/>
    </location>
</feature>
<dbReference type="AlphaFoldDB" id="A0A7K1GG22"/>
<comment type="caution">
    <text evidence="2">The sequence shown here is derived from an EMBL/GenBank/DDBJ whole genome shotgun (WGS) entry which is preliminary data.</text>
</comment>
<sequence length="505" mass="55340">MKTTIIKSILLLLVMFTFSCEDVLVNEDPNGIVINDLPPEVIMPGAQTVPAATFISRMNGLGNLMTATWSGNAQQVQAPYFTEFQYQLTTDFYDDIWDNLMARTGNLTQIINNDNAGNYDYFKGASLILRAFYFQYLVDLYGDIPFTEIHQRGNNLFPSYDSQEMVYMNLITQINDAIDMISNTDANSAIDMGSNDVMMNGDMDKWIRFANTIKLRMIVRMYGYAQTNSEASTFVNAEIATLNQPGTAFITSGDDVIINPGYADTNNQMSPFPSTYGYAAGEFGNSGNVTFGNLATGPTIFLVELLDGTTTSVSDSRLNRLYALRGGQSSIQGNTQGGGGQPSRLGPGLLSSPLQDGYIMTASEALFLQSEAVFKGILNSGDAKGLFQEAISSSFARLGANIGNYLTESDNVDGIGWEGTADKLEAIITQKWIDLGGTNGIETWIEFTRTGYPSDMPLPDITNRPNRPIRLLYPTSEYAGNTANVSPFNQTVDTAFETSIFWDVD</sequence>
<evidence type="ECO:0000256" key="1">
    <source>
        <dbReference type="SAM" id="SignalP"/>
    </source>
</evidence>
<dbReference type="PROSITE" id="PS51257">
    <property type="entry name" value="PROKAR_LIPOPROTEIN"/>
    <property type="match status" value="1"/>
</dbReference>
<name>A0A7K1GG22_9FLAO</name>
<gene>
    <name evidence="2" type="ORF">F1003_13565</name>
</gene>
<evidence type="ECO:0000313" key="2">
    <source>
        <dbReference type="EMBL" id="MTE27965.1"/>
    </source>
</evidence>
<dbReference type="EMBL" id="WJYA01000008">
    <property type="protein sequence ID" value="MTE27965.1"/>
    <property type="molecule type" value="Genomic_DNA"/>
</dbReference>
<keyword evidence="1" id="KW-0732">Signal</keyword>
<dbReference type="Proteomes" id="UP000447545">
    <property type="component" value="Unassembled WGS sequence"/>
</dbReference>
<dbReference type="InterPro" id="IPR011990">
    <property type="entry name" value="TPR-like_helical_dom_sf"/>
</dbReference>
<dbReference type="RefSeq" id="WP_155089978.1">
    <property type="nucleotide sequence ID" value="NZ_WJYA01000008.1"/>
</dbReference>
<dbReference type="InterPro" id="IPR041662">
    <property type="entry name" value="SusD-like_2"/>
</dbReference>
<dbReference type="SUPFAM" id="SSF48452">
    <property type="entry name" value="TPR-like"/>
    <property type="match status" value="1"/>
</dbReference>
<protein>
    <submittedName>
        <fullName evidence="2">SusD/RagB family nutrient-binding outer membrane lipoprotein</fullName>
    </submittedName>
</protein>
<evidence type="ECO:0000313" key="3">
    <source>
        <dbReference type="Proteomes" id="UP000447545"/>
    </source>
</evidence>
<feature type="signal peptide" evidence="1">
    <location>
        <begin position="1"/>
        <end position="22"/>
    </location>
</feature>
<keyword evidence="3" id="KW-1185">Reference proteome</keyword>
<reference evidence="2 3" key="1">
    <citation type="submission" date="2019-11" db="EMBL/GenBank/DDBJ databases">
        <title>Winogradskyella ouciana sp. nov., isolated from the hadal seawater of the Mariana Trench.</title>
        <authorList>
            <person name="Liu R."/>
        </authorList>
    </citation>
    <scope>NUCLEOTIDE SEQUENCE [LARGE SCALE GENOMIC DNA]</scope>
    <source>
        <strain evidence="2 3">ZXX205</strain>
    </source>
</reference>
<proteinExistence type="predicted"/>
<dbReference type="Gene3D" id="1.25.40.390">
    <property type="match status" value="1"/>
</dbReference>
<keyword evidence="2" id="KW-0449">Lipoprotein</keyword>
<dbReference type="Pfam" id="PF12771">
    <property type="entry name" value="SusD-like_2"/>
    <property type="match status" value="1"/>
</dbReference>
<organism evidence="2 3">
    <name type="scientific">Winogradskyella ouciana</name>
    <dbReference type="NCBI Taxonomy" id="2608631"/>
    <lineage>
        <taxon>Bacteria</taxon>
        <taxon>Pseudomonadati</taxon>
        <taxon>Bacteroidota</taxon>
        <taxon>Flavobacteriia</taxon>
        <taxon>Flavobacteriales</taxon>
        <taxon>Flavobacteriaceae</taxon>
        <taxon>Winogradskyella</taxon>
    </lineage>
</organism>
<accession>A0A7K1GG22</accession>